<gene>
    <name evidence="1" type="ORF">ACFQ39_03960</name>
</gene>
<name>A0ABW3Y0N8_9FLAO</name>
<evidence type="ECO:0000313" key="1">
    <source>
        <dbReference type="EMBL" id="MFD1314761.1"/>
    </source>
</evidence>
<proteinExistence type="predicted"/>
<organism evidence="1 2">
    <name type="scientific">Namhaeicola litoreus</name>
    <dbReference type="NCBI Taxonomy" id="1052145"/>
    <lineage>
        <taxon>Bacteria</taxon>
        <taxon>Pseudomonadati</taxon>
        <taxon>Bacteroidota</taxon>
        <taxon>Flavobacteriia</taxon>
        <taxon>Flavobacteriales</taxon>
        <taxon>Flavobacteriaceae</taxon>
        <taxon>Namhaeicola</taxon>
    </lineage>
</organism>
<sequence length="151" mass="16139">MSNQDKDTNIILSISTALINGSNVDQCVIFSDDRGDGSSSSGNSKNYISKVNKGKKVNWTASVNPNSGQSNPGDTVTVVAVLKKPDNLGGDDILEKDCYYQNGNLVEGKVKSNAELDATENYLVVFAVTTASTAQTTSYIIDPRIKIVTQN</sequence>
<accession>A0ABW3Y0N8</accession>
<reference evidence="2" key="1">
    <citation type="journal article" date="2019" name="Int. J. Syst. Evol. Microbiol.">
        <title>The Global Catalogue of Microorganisms (GCM) 10K type strain sequencing project: providing services to taxonomists for standard genome sequencing and annotation.</title>
        <authorList>
            <consortium name="The Broad Institute Genomics Platform"/>
            <consortium name="The Broad Institute Genome Sequencing Center for Infectious Disease"/>
            <person name="Wu L."/>
            <person name="Ma J."/>
        </authorList>
    </citation>
    <scope>NUCLEOTIDE SEQUENCE [LARGE SCALE GENOMIC DNA]</scope>
    <source>
        <strain evidence="2">CCUG 61485</strain>
    </source>
</reference>
<protein>
    <submittedName>
        <fullName evidence="1">Uncharacterized protein</fullName>
    </submittedName>
</protein>
<dbReference type="EMBL" id="JBHTMY010000002">
    <property type="protein sequence ID" value="MFD1314761.1"/>
    <property type="molecule type" value="Genomic_DNA"/>
</dbReference>
<comment type="caution">
    <text evidence="1">The sequence shown here is derived from an EMBL/GenBank/DDBJ whole genome shotgun (WGS) entry which is preliminary data.</text>
</comment>
<dbReference type="RefSeq" id="WP_377176676.1">
    <property type="nucleotide sequence ID" value="NZ_JBHTMY010000002.1"/>
</dbReference>
<evidence type="ECO:0000313" key="2">
    <source>
        <dbReference type="Proteomes" id="UP001597201"/>
    </source>
</evidence>
<dbReference type="Proteomes" id="UP001597201">
    <property type="component" value="Unassembled WGS sequence"/>
</dbReference>
<keyword evidence="2" id="KW-1185">Reference proteome</keyword>